<evidence type="ECO:0000313" key="2">
    <source>
        <dbReference type="EMBL" id="GAQ83216.1"/>
    </source>
</evidence>
<accession>A0A1Y1I3A4</accession>
<dbReference type="Proteomes" id="UP000054558">
    <property type="component" value="Unassembled WGS sequence"/>
</dbReference>
<gene>
    <name evidence="2" type="ORF">KFL_001390340</name>
</gene>
<evidence type="ECO:0000256" key="1">
    <source>
        <dbReference type="SAM" id="MobiDB-lite"/>
    </source>
</evidence>
<evidence type="ECO:0000313" key="3">
    <source>
        <dbReference type="Proteomes" id="UP000054558"/>
    </source>
</evidence>
<keyword evidence="3" id="KW-1185">Reference proteome</keyword>
<feature type="compositionally biased region" description="Polar residues" evidence="1">
    <location>
        <begin position="54"/>
        <end position="69"/>
    </location>
</feature>
<protein>
    <submittedName>
        <fullName evidence="2">Uncharacterized protein</fullName>
    </submittedName>
</protein>
<dbReference type="CDD" id="cd22645">
    <property type="entry name" value="BIC1_CID"/>
    <property type="match status" value="1"/>
</dbReference>
<reference evidence="2 3" key="1">
    <citation type="journal article" date="2014" name="Nat. Commun.">
        <title>Klebsormidium flaccidum genome reveals primary factors for plant terrestrial adaptation.</title>
        <authorList>
            <person name="Hori K."/>
            <person name="Maruyama F."/>
            <person name="Fujisawa T."/>
            <person name="Togashi T."/>
            <person name="Yamamoto N."/>
            <person name="Seo M."/>
            <person name="Sato S."/>
            <person name="Yamada T."/>
            <person name="Mori H."/>
            <person name="Tajima N."/>
            <person name="Moriyama T."/>
            <person name="Ikeuchi M."/>
            <person name="Watanabe M."/>
            <person name="Wada H."/>
            <person name="Kobayashi K."/>
            <person name="Saito M."/>
            <person name="Masuda T."/>
            <person name="Sasaki-Sekimoto Y."/>
            <person name="Mashiguchi K."/>
            <person name="Awai K."/>
            <person name="Shimojima M."/>
            <person name="Masuda S."/>
            <person name="Iwai M."/>
            <person name="Nobusawa T."/>
            <person name="Narise T."/>
            <person name="Kondo S."/>
            <person name="Saito H."/>
            <person name="Sato R."/>
            <person name="Murakawa M."/>
            <person name="Ihara Y."/>
            <person name="Oshima-Yamada Y."/>
            <person name="Ohtaka K."/>
            <person name="Satoh M."/>
            <person name="Sonobe K."/>
            <person name="Ishii M."/>
            <person name="Ohtani R."/>
            <person name="Kanamori-Sato M."/>
            <person name="Honoki R."/>
            <person name="Miyazaki D."/>
            <person name="Mochizuki H."/>
            <person name="Umetsu J."/>
            <person name="Higashi K."/>
            <person name="Shibata D."/>
            <person name="Kamiya Y."/>
            <person name="Sato N."/>
            <person name="Nakamura Y."/>
            <person name="Tabata S."/>
            <person name="Ida S."/>
            <person name="Kurokawa K."/>
            <person name="Ohta H."/>
        </authorList>
    </citation>
    <scope>NUCLEOTIDE SEQUENCE [LARGE SCALE GENOMIC DNA]</scope>
    <source>
        <strain evidence="2 3">NIES-2285</strain>
    </source>
</reference>
<dbReference type="EMBL" id="DF237088">
    <property type="protein sequence ID" value="GAQ83216.1"/>
    <property type="molecule type" value="Genomic_DNA"/>
</dbReference>
<organism evidence="2 3">
    <name type="scientific">Klebsormidium nitens</name>
    <name type="common">Green alga</name>
    <name type="synonym">Ulothrix nitens</name>
    <dbReference type="NCBI Taxonomy" id="105231"/>
    <lineage>
        <taxon>Eukaryota</taxon>
        <taxon>Viridiplantae</taxon>
        <taxon>Streptophyta</taxon>
        <taxon>Klebsormidiophyceae</taxon>
        <taxon>Klebsormidiales</taxon>
        <taxon>Klebsormidiaceae</taxon>
        <taxon>Klebsormidium</taxon>
    </lineage>
</organism>
<feature type="compositionally biased region" description="Low complexity" evidence="1">
    <location>
        <begin position="113"/>
        <end position="122"/>
    </location>
</feature>
<feature type="compositionally biased region" description="Low complexity" evidence="1">
    <location>
        <begin position="129"/>
        <end position="139"/>
    </location>
</feature>
<proteinExistence type="predicted"/>
<sequence>MCHVLTCLVQNWPSSKFLVQQRETVACTANVDAMTHSEEQEVRWGNEECWGASGNDNASEGVQECSSPLGSPMEEGGTGRRKSFCLELSPEPAAKRVKPESDSDEGETGSGTGSTTVTQVEGDQAAACSLRSSQSESVLSGMSFAQEGHEWRGATERKMRNAAVTGHSTALAARENAFMVRAGKNQGNEYRGQQRSQMPEANAGSPNGGLLVLPRDQHGKRLLPSELVGVVPIPEHWPGELHLRDWIETKQVEKGLRPRGLQAAREAMILDGLKQHSSVMPLQINTASTVISA</sequence>
<name>A0A1Y1I3A4_KLENI</name>
<feature type="region of interest" description="Disordered" evidence="1">
    <location>
        <begin position="48"/>
        <end position="139"/>
    </location>
</feature>
<dbReference type="AlphaFoldDB" id="A0A1Y1I3A4"/>